<keyword evidence="1" id="KW-0812">Transmembrane</keyword>
<dbReference type="PANTHER" id="PTHR30273">
    <property type="entry name" value="PERIPLASMIC SIGNAL SENSOR AND SIGMA FACTOR ACTIVATOR FECR-RELATED"/>
    <property type="match status" value="1"/>
</dbReference>
<keyword evidence="1" id="KW-0472">Membrane</keyword>
<dbReference type="PANTHER" id="PTHR30273:SF2">
    <property type="entry name" value="PROTEIN FECR"/>
    <property type="match status" value="1"/>
</dbReference>
<dbReference type="EMBL" id="JBHSDU010000003">
    <property type="protein sequence ID" value="MFC4308610.1"/>
    <property type="molecule type" value="Genomic_DNA"/>
</dbReference>
<protein>
    <submittedName>
        <fullName evidence="3">FecR family protein</fullName>
    </submittedName>
</protein>
<keyword evidence="1" id="KW-1133">Transmembrane helix</keyword>
<sequence>MEFAAAQEVDNRIRDVVRTYPIDVDALIERSKAERRLARRRVRGMAIAASVAALGLSVAAISALQPTRGAYVAGEQRQEFELEDGSVVALNAHSEVRAAFSAEARDLYLEKGQGFFRVRQDAHRPLRVHAGLAMVVAVGTEFDVSVARDQTVTAVVVKGVVQAKPQLAPPKTPRPVQAVTLSAGQSVTIHQDGRIEPVKKVDATAATAWWQPEQQLVFDRWPLAEVAKEFNRYNAAPKLIVEGAELRRLPVSGVFWKTRPESLLNVLKLNKTIKIVRNGEDITLRDSGP</sequence>
<dbReference type="Gene3D" id="2.60.120.1440">
    <property type="match status" value="1"/>
</dbReference>
<dbReference type="InterPro" id="IPR012373">
    <property type="entry name" value="Ferrdict_sens_TM"/>
</dbReference>
<name>A0ABV8SNM4_9GAMM</name>
<dbReference type="RefSeq" id="WP_380595706.1">
    <property type="nucleotide sequence ID" value="NZ_JBHSDU010000003.1"/>
</dbReference>
<reference evidence="4" key="1">
    <citation type="journal article" date="2019" name="Int. J. Syst. Evol. Microbiol.">
        <title>The Global Catalogue of Microorganisms (GCM) 10K type strain sequencing project: providing services to taxonomists for standard genome sequencing and annotation.</title>
        <authorList>
            <consortium name="The Broad Institute Genomics Platform"/>
            <consortium name="The Broad Institute Genome Sequencing Center for Infectious Disease"/>
            <person name="Wu L."/>
            <person name="Ma J."/>
        </authorList>
    </citation>
    <scope>NUCLEOTIDE SEQUENCE [LARGE SCALE GENOMIC DNA]</scope>
    <source>
        <strain evidence="4">CGMCC 1.10759</strain>
    </source>
</reference>
<proteinExistence type="predicted"/>
<organism evidence="3 4">
    <name type="scientific">Steroidobacter flavus</name>
    <dbReference type="NCBI Taxonomy" id="1842136"/>
    <lineage>
        <taxon>Bacteria</taxon>
        <taxon>Pseudomonadati</taxon>
        <taxon>Pseudomonadota</taxon>
        <taxon>Gammaproteobacteria</taxon>
        <taxon>Steroidobacterales</taxon>
        <taxon>Steroidobacteraceae</taxon>
        <taxon>Steroidobacter</taxon>
    </lineage>
</organism>
<keyword evidence="4" id="KW-1185">Reference proteome</keyword>
<evidence type="ECO:0000313" key="4">
    <source>
        <dbReference type="Proteomes" id="UP001595904"/>
    </source>
</evidence>
<accession>A0ABV8SNM4</accession>
<feature type="transmembrane region" description="Helical" evidence="1">
    <location>
        <begin position="45"/>
        <end position="64"/>
    </location>
</feature>
<dbReference type="Proteomes" id="UP001595904">
    <property type="component" value="Unassembled WGS sequence"/>
</dbReference>
<comment type="caution">
    <text evidence="3">The sequence shown here is derived from an EMBL/GenBank/DDBJ whole genome shotgun (WGS) entry which is preliminary data.</text>
</comment>
<dbReference type="PIRSF" id="PIRSF018266">
    <property type="entry name" value="FecR"/>
    <property type="match status" value="1"/>
</dbReference>
<gene>
    <name evidence="3" type="ORF">ACFPN2_05900</name>
</gene>
<evidence type="ECO:0000256" key="1">
    <source>
        <dbReference type="SAM" id="Phobius"/>
    </source>
</evidence>
<evidence type="ECO:0000313" key="3">
    <source>
        <dbReference type="EMBL" id="MFC4308610.1"/>
    </source>
</evidence>
<evidence type="ECO:0000259" key="2">
    <source>
        <dbReference type="Pfam" id="PF04773"/>
    </source>
</evidence>
<feature type="domain" description="FecR protein" evidence="2">
    <location>
        <begin position="75"/>
        <end position="161"/>
    </location>
</feature>
<dbReference type="Pfam" id="PF04773">
    <property type="entry name" value="FecR"/>
    <property type="match status" value="1"/>
</dbReference>
<dbReference type="InterPro" id="IPR006860">
    <property type="entry name" value="FecR"/>
</dbReference>